<dbReference type="KEGG" id="hhy:Halhy_5514"/>
<dbReference type="eggNOG" id="COG5658">
    <property type="taxonomic scope" value="Bacteria"/>
</dbReference>
<feature type="transmembrane region" description="Helical" evidence="1">
    <location>
        <begin position="10"/>
        <end position="27"/>
    </location>
</feature>
<feature type="transmembrane region" description="Helical" evidence="1">
    <location>
        <begin position="87"/>
        <end position="110"/>
    </location>
</feature>
<keyword evidence="4" id="KW-1185">Reference proteome</keyword>
<dbReference type="PANTHER" id="PTHR37810:SF5">
    <property type="entry name" value="IMMUNITY PROTEIN SDPI"/>
    <property type="match status" value="1"/>
</dbReference>
<keyword evidence="1" id="KW-0812">Transmembrane</keyword>
<feature type="transmembrane region" description="Helical" evidence="1">
    <location>
        <begin position="164"/>
        <end position="183"/>
    </location>
</feature>
<dbReference type="HOGENOM" id="CLU_093038_0_0_10"/>
<feature type="transmembrane region" description="Helical" evidence="1">
    <location>
        <begin position="52"/>
        <end position="75"/>
    </location>
</feature>
<dbReference type="Pfam" id="PF07853">
    <property type="entry name" value="DUF1648"/>
    <property type="match status" value="1"/>
</dbReference>
<dbReference type="Pfam" id="PF13630">
    <property type="entry name" value="SdpI"/>
    <property type="match status" value="1"/>
</dbReference>
<dbReference type="GO" id="GO:0009636">
    <property type="term" value="P:response to toxic substance"/>
    <property type="evidence" value="ECO:0007669"/>
    <property type="project" value="TreeGrafter"/>
</dbReference>
<reference key="2">
    <citation type="submission" date="2011-04" db="EMBL/GenBank/DDBJ databases">
        <title>Complete sequence of chromosome of Haliscomenobacter hydrossis DSM 1100.</title>
        <authorList>
            <consortium name="US DOE Joint Genome Institute (JGI-PGF)"/>
            <person name="Lucas S."/>
            <person name="Han J."/>
            <person name="Lapidus A."/>
            <person name="Bruce D."/>
            <person name="Goodwin L."/>
            <person name="Pitluck S."/>
            <person name="Peters L."/>
            <person name="Kyrpides N."/>
            <person name="Mavromatis K."/>
            <person name="Ivanova N."/>
            <person name="Ovchinnikova G."/>
            <person name="Pagani I."/>
            <person name="Daligault H."/>
            <person name="Detter J.C."/>
            <person name="Han C."/>
            <person name="Land M."/>
            <person name="Hauser L."/>
            <person name="Markowitz V."/>
            <person name="Cheng J.-F."/>
            <person name="Hugenholtz P."/>
            <person name="Woyke T."/>
            <person name="Wu D."/>
            <person name="Verbarg S."/>
            <person name="Frueling A."/>
            <person name="Brambilla E."/>
            <person name="Klenk H.-P."/>
            <person name="Eisen J.A."/>
        </authorList>
    </citation>
    <scope>NUCLEOTIDE SEQUENCE</scope>
    <source>
        <strain>DSM 1100</strain>
    </source>
</reference>
<evidence type="ECO:0000313" key="3">
    <source>
        <dbReference type="EMBL" id="AEE53339.1"/>
    </source>
</evidence>
<organism evidence="3 4">
    <name type="scientific">Haliscomenobacter hydrossis (strain ATCC 27775 / DSM 1100 / LMG 10767 / O)</name>
    <dbReference type="NCBI Taxonomy" id="760192"/>
    <lineage>
        <taxon>Bacteria</taxon>
        <taxon>Pseudomonadati</taxon>
        <taxon>Bacteroidota</taxon>
        <taxon>Saprospiria</taxon>
        <taxon>Saprospirales</taxon>
        <taxon>Haliscomenobacteraceae</taxon>
        <taxon>Haliscomenobacter</taxon>
    </lineage>
</organism>
<proteinExistence type="predicted"/>
<dbReference type="PANTHER" id="PTHR37810">
    <property type="entry name" value="IMMUNITY PROTEIN SDPI"/>
    <property type="match status" value="1"/>
</dbReference>
<accession>F4KSD6</accession>
<dbReference type="EMBL" id="CP002691">
    <property type="protein sequence ID" value="AEE53339.1"/>
    <property type="molecule type" value="Genomic_DNA"/>
</dbReference>
<reference evidence="3 4" key="1">
    <citation type="journal article" date="2011" name="Stand. Genomic Sci.">
        <title>Complete genome sequence of Haliscomenobacter hydrossis type strain (O).</title>
        <authorList>
            <consortium name="US DOE Joint Genome Institute (JGI-PGF)"/>
            <person name="Daligault H."/>
            <person name="Lapidus A."/>
            <person name="Zeytun A."/>
            <person name="Nolan M."/>
            <person name="Lucas S."/>
            <person name="Del Rio T.G."/>
            <person name="Tice H."/>
            <person name="Cheng J.F."/>
            <person name="Tapia R."/>
            <person name="Han C."/>
            <person name="Goodwin L."/>
            <person name="Pitluck S."/>
            <person name="Liolios K."/>
            <person name="Pagani I."/>
            <person name="Ivanova N."/>
            <person name="Huntemann M."/>
            <person name="Mavromatis K."/>
            <person name="Mikhailova N."/>
            <person name="Pati A."/>
            <person name="Chen A."/>
            <person name="Palaniappan K."/>
            <person name="Land M."/>
            <person name="Hauser L."/>
            <person name="Brambilla E.M."/>
            <person name="Rohde M."/>
            <person name="Verbarg S."/>
            <person name="Goker M."/>
            <person name="Bristow J."/>
            <person name="Eisen J.A."/>
            <person name="Markowitz V."/>
            <person name="Hugenholtz P."/>
            <person name="Kyrpides N.C."/>
            <person name="Klenk H.P."/>
            <person name="Woyke T."/>
        </authorList>
    </citation>
    <scope>NUCLEOTIDE SEQUENCE [LARGE SCALE GENOMIC DNA]</scope>
    <source>
        <strain evidence="4">ATCC 27775 / DSM 1100 / LMG 10767 / O</strain>
    </source>
</reference>
<feature type="domain" description="DUF1648" evidence="2">
    <location>
        <begin position="14"/>
        <end position="61"/>
    </location>
</feature>
<keyword evidence="1" id="KW-1133">Transmembrane helix</keyword>
<dbReference type="PIRSF" id="PIRSF038959">
    <property type="entry name" value="SdpI"/>
    <property type="match status" value="1"/>
</dbReference>
<dbReference type="InterPro" id="IPR026272">
    <property type="entry name" value="SdpI"/>
</dbReference>
<dbReference type="InterPro" id="IPR012867">
    <property type="entry name" value="DUF1648"/>
</dbReference>
<protein>
    <recommendedName>
        <fullName evidence="2">DUF1648 domain-containing protein</fullName>
    </recommendedName>
</protein>
<gene>
    <name evidence="3" type="ordered locus">Halhy_5514</name>
</gene>
<name>F4KSD6_HALH1</name>
<evidence type="ECO:0000313" key="4">
    <source>
        <dbReference type="Proteomes" id="UP000008461"/>
    </source>
</evidence>
<dbReference type="OrthoDB" id="9808690at2"/>
<feature type="transmembrane region" description="Helical" evidence="1">
    <location>
        <begin position="189"/>
        <end position="213"/>
    </location>
</feature>
<dbReference type="RefSeq" id="WP_013767869.1">
    <property type="nucleotide sequence ID" value="NC_015510.1"/>
</dbReference>
<dbReference type="STRING" id="760192.Halhy_5514"/>
<evidence type="ECO:0000259" key="2">
    <source>
        <dbReference type="Pfam" id="PF07853"/>
    </source>
</evidence>
<evidence type="ECO:0000256" key="1">
    <source>
        <dbReference type="SAM" id="Phobius"/>
    </source>
</evidence>
<dbReference type="Proteomes" id="UP000008461">
    <property type="component" value="Chromosome"/>
</dbReference>
<keyword evidence="1" id="KW-0472">Membrane</keyword>
<sequence length="218" mass="24967">MKKLFAKMEWILLLITLAPSLLLYWFWEKIPQTIATHYNLYGEADDWNDKSVLLGLIPGMSILLYLILLLVPLIDPKKRIESMGGKYFALRVVVLSMISSISIIFLLSAVYPNLDFRAGLFPILSIFLILMGNYLQALKPNYFIGIRTPWALNDEKNWQLTHRLGGRVYMLGGLILLLASFFLGELGFYTVFLVGMLLIVFIPVIYSFWLFAFGKTAQ</sequence>
<dbReference type="InterPro" id="IPR025962">
    <property type="entry name" value="SdpI/YhfL"/>
</dbReference>
<feature type="transmembrane region" description="Helical" evidence="1">
    <location>
        <begin position="116"/>
        <end position="135"/>
    </location>
</feature>
<dbReference type="AlphaFoldDB" id="F4KSD6"/>